<organism evidence="2 3">
    <name type="scientific">Glaciihabitans arcticus</name>
    <dbReference type="NCBI Taxonomy" id="2668039"/>
    <lineage>
        <taxon>Bacteria</taxon>
        <taxon>Bacillati</taxon>
        <taxon>Actinomycetota</taxon>
        <taxon>Actinomycetes</taxon>
        <taxon>Micrococcales</taxon>
        <taxon>Microbacteriaceae</taxon>
        <taxon>Glaciihabitans</taxon>
    </lineage>
</organism>
<dbReference type="AlphaFoldDB" id="A0A4V2JEN6"/>
<gene>
    <name evidence="2" type="ORF">EYE40_02070</name>
</gene>
<sequence length="118" mass="13128">MKFPEQSTASIGWNPSADDRILLAGDEFDLDLIRTALATLPAKARGQVFIEVQSAEDVTTLEAPGRFSICWLVRDRGQQLRRSVDAWLSEMLPTSGAEDHTVYAWISHEGSARVMTSY</sequence>
<dbReference type="InterPro" id="IPR007037">
    <property type="entry name" value="SIP_rossman_dom"/>
</dbReference>
<dbReference type="PANTHER" id="PTHR30157">
    <property type="entry name" value="FERRIC REDUCTASE, NADPH-DEPENDENT"/>
    <property type="match status" value="1"/>
</dbReference>
<evidence type="ECO:0000313" key="2">
    <source>
        <dbReference type="EMBL" id="TBN56279.1"/>
    </source>
</evidence>
<dbReference type="Pfam" id="PF04954">
    <property type="entry name" value="SIP"/>
    <property type="match status" value="1"/>
</dbReference>
<name>A0A4V2JEN6_9MICO</name>
<feature type="domain" description="SIP-like Rossmann fold" evidence="1">
    <location>
        <begin position="19"/>
        <end position="111"/>
    </location>
</feature>
<protein>
    <submittedName>
        <fullName evidence="2">Siderophore-interacting protein</fullName>
    </submittedName>
</protein>
<proteinExistence type="predicted"/>
<dbReference type="PANTHER" id="PTHR30157:SF0">
    <property type="entry name" value="NADPH-DEPENDENT FERRIC-CHELATE REDUCTASE"/>
    <property type="match status" value="1"/>
</dbReference>
<accession>A0A4V2JEN6</accession>
<dbReference type="Gene3D" id="3.40.50.80">
    <property type="entry name" value="Nucleotide-binding domain of ferredoxin-NADP reductase (FNR) module"/>
    <property type="match status" value="1"/>
</dbReference>
<dbReference type="InterPro" id="IPR039261">
    <property type="entry name" value="FNR_nucleotide-bd"/>
</dbReference>
<keyword evidence="3" id="KW-1185">Reference proteome</keyword>
<comment type="caution">
    <text evidence="2">The sequence shown here is derived from an EMBL/GenBank/DDBJ whole genome shotgun (WGS) entry which is preliminary data.</text>
</comment>
<dbReference type="EMBL" id="SISG01000001">
    <property type="protein sequence ID" value="TBN56279.1"/>
    <property type="molecule type" value="Genomic_DNA"/>
</dbReference>
<dbReference type="Proteomes" id="UP000294194">
    <property type="component" value="Unassembled WGS sequence"/>
</dbReference>
<dbReference type="RefSeq" id="WP_130980389.1">
    <property type="nucleotide sequence ID" value="NZ_SISG01000001.1"/>
</dbReference>
<dbReference type="InterPro" id="IPR039374">
    <property type="entry name" value="SIP_fam"/>
</dbReference>
<evidence type="ECO:0000259" key="1">
    <source>
        <dbReference type="Pfam" id="PF04954"/>
    </source>
</evidence>
<evidence type="ECO:0000313" key="3">
    <source>
        <dbReference type="Proteomes" id="UP000294194"/>
    </source>
</evidence>
<reference evidence="3" key="1">
    <citation type="submission" date="2019-02" db="EMBL/GenBank/DDBJ databases">
        <title>Glaciihabitans arcticus sp. nov., a psychrotolerant bacterium isolated from polar soil.</title>
        <authorList>
            <person name="Dahal R.H."/>
        </authorList>
    </citation>
    <scope>NUCLEOTIDE SEQUENCE [LARGE SCALE GENOMIC DNA]</scope>
    <source>
        <strain evidence="3">RP-3-7</strain>
    </source>
</reference>